<keyword evidence="1" id="KW-0812">Transmembrane</keyword>
<feature type="transmembrane region" description="Helical" evidence="1">
    <location>
        <begin position="30"/>
        <end position="49"/>
    </location>
</feature>
<evidence type="ECO:0000256" key="1">
    <source>
        <dbReference type="SAM" id="Phobius"/>
    </source>
</evidence>
<dbReference type="EMBL" id="CP019352">
    <property type="protein sequence ID" value="APX99847.1"/>
    <property type="molecule type" value="Genomic_DNA"/>
</dbReference>
<keyword evidence="3" id="KW-1185">Reference proteome</keyword>
<proteinExistence type="predicted"/>
<dbReference type="KEGG" id="lvn:BWR22_05835"/>
<accession>A0AAC9LN22</accession>
<evidence type="ECO:0000313" key="2">
    <source>
        <dbReference type="EMBL" id="APX99847.1"/>
    </source>
</evidence>
<keyword evidence="1" id="KW-0472">Membrane</keyword>
<name>A0AAC9LN22_9FLAO</name>
<dbReference type="Proteomes" id="UP000187506">
    <property type="component" value="Chromosome"/>
</dbReference>
<sequence length="69" mass="7727">MLTDRQSLFVGGIVVTLFFIGGLTNLLNNLIVKIILGTMFLLVIVNIFIPKKNLDDTDESEIDNTNLFK</sequence>
<gene>
    <name evidence="2" type="ORF">BWR22_05835</name>
</gene>
<evidence type="ECO:0000313" key="3">
    <source>
        <dbReference type="Proteomes" id="UP000187506"/>
    </source>
</evidence>
<organism evidence="2 3">
    <name type="scientific">Lacinutrix venerupis</name>
    <dbReference type="NCBI Taxonomy" id="1486034"/>
    <lineage>
        <taxon>Bacteria</taxon>
        <taxon>Pseudomonadati</taxon>
        <taxon>Bacteroidota</taxon>
        <taxon>Flavobacteriia</taxon>
        <taxon>Flavobacteriales</taxon>
        <taxon>Flavobacteriaceae</taxon>
        <taxon>Lacinutrix</taxon>
    </lineage>
</organism>
<protein>
    <submittedName>
        <fullName evidence="2">Uncharacterized protein</fullName>
    </submittedName>
</protein>
<dbReference type="RefSeq" id="WP_076732496.1">
    <property type="nucleotide sequence ID" value="NZ_CP019352.1"/>
</dbReference>
<dbReference type="AlphaFoldDB" id="A0AAC9LN22"/>
<reference evidence="2 3" key="1">
    <citation type="submission" date="2017-01" db="EMBL/GenBank/DDBJ databases">
        <title>Complete genome of Lacinutrix venerupis DOK2-8 isolated from seawater in Dokdo.</title>
        <authorList>
            <person name="Chi W.-J."/>
            <person name="Kim J.H."/>
        </authorList>
    </citation>
    <scope>NUCLEOTIDE SEQUENCE [LARGE SCALE GENOMIC DNA]</scope>
    <source>
        <strain evidence="2 3">DOK2-8</strain>
    </source>
</reference>
<keyword evidence="1" id="KW-1133">Transmembrane helix</keyword>
<feature type="transmembrane region" description="Helical" evidence="1">
    <location>
        <begin position="7"/>
        <end position="24"/>
    </location>
</feature>